<dbReference type="AlphaFoldDB" id="H1XYD5"/>
<dbReference type="EMBL" id="CP018099">
    <property type="protein sequence ID" value="APF19297.1"/>
    <property type="molecule type" value="Genomic_DNA"/>
</dbReference>
<dbReference type="InParanoid" id="H1XYD5"/>
<evidence type="ECO:0000313" key="5">
    <source>
        <dbReference type="EMBL" id="EHO43202.1"/>
    </source>
</evidence>
<dbReference type="EMBL" id="CM001402">
    <property type="protein sequence ID" value="EHO43202.1"/>
    <property type="molecule type" value="Genomic_DNA"/>
</dbReference>
<dbReference type="Proteomes" id="UP000004671">
    <property type="component" value="Chromosome"/>
</dbReference>
<evidence type="ECO:0000256" key="1">
    <source>
        <dbReference type="ARBA" id="ARBA00022723"/>
    </source>
</evidence>
<dbReference type="Pfam" id="PF04166">
    <property type="entry name" value="PdxA"/>
    <property type="match status" value="1"/>
</dbReference>
<keyword evidence="3" id="KW-0520">NAD</keyword>
<evidence type="ECO:0000256" key="2">
    <source>
        <dbReference type="ARBA" id="ARBA00023002"/>
    </source>
</evidence>
<dbReference type="SUPFAM" id="SSF53659">
    <property type="entry name" value="Isocitrate/Isopropylmalate dehydrogenase-like"/>
    <property type="match status" value="1"/>
</dbReference>
<keyword evidence="2" id="KW-0560">Oxidoreductase</keyword>
<dbReference type="RefSeq" id="WP_006930745.1">
    <property type="nucleotide sequence ID" value="NZ_CM001402.1"/>
</dbReference>
<dbReference type="eggNOG" id="COG1995">
    <property type="taxonomic scope" value="Bacteria"/>
</dbReference>
<dbReference type="NCBIfam" id="TIGR00557">
    <property type="entry name" value="pdxA"/>
    <property type="match status" value="1"/>
</dbReference>
<dbReference type="GO" id="GO:0051287">
    <property type="term" value="F:NAD binding"/>
    <property type="evidence" value="ECO:0007669"/>
    <property type="project" value="InterPro"/>
</dbReference>
<accession>H1XYD5</accession>
<dbReference type="GO" id="GO:0016491">
    <property type="term" value="F:oxidoreductase activity"/>
    <property type="evidence" value="ECO:0007669"/>
    <property type="project" value="UniProtKB-KW"/>
</dbReference>
<sequence>MKTKHIGITLGDPAGIGPEIVLKALLNHPEVYELCTPVVFGPLPVLKKYLTLFGMEASLISINDFKKAPEKLFQNDILVFNTPLVEPIPEPGQISAAGGENSFKAINAAIEQALEKNICAIATAPINKQSLKKTQIPFLDHTAIFTNLTDSHHTMTLFVTGNLRIFFYSRHIPFKEIVNALDEERLLETIKVCNQYLKQMGFENPHLAVAALNPHAGEDGLFGTEEIDIITPAIERARMANIRVTGPIPADSVFHLASRGRYEAVLSLYHDQGHIAAKTLDFFGTISLTLGLPFLRTSVDHGTAFEIAGKGIANETSMVEAIKAAARYAWEND</sequence>
<proteinExistence type="predicted"/>
<gene>
    <name evidence="4" type="primary">pdxA</name>
    <name evidence="4" type="ORF">Cabys_2548</name>
    <name evidence="5" type="ORF">Calab_3604</name>
</gene>
<protein>
    <submittedName>
        <fullName evidence="4 5">4-hydroxythreonine-4-phosphate dehydrogenase</fullName>
    </submittedName>
</protein>
<dbReference type="STRING" id="880073.Cabys_2548"/>
<reference evidence="5 6" key="1">
    <citation type="submission" date="2011-09" db="EMBL/GenBank/DDBJ databases">
        <title>The permanent draft genome of Caldithrix abyssi DSM 13497.</title>
        <authorList>
            <consortium name="US DOE Joint Genome Institute (JGI-PGF)"/>
            <person name="Lucas S."/>
            <person name="Han J."/>
            <person name="Lapidus A."/>
            <person name="Bruce D."/>
            <person name="Goodwin L."/>
            <person name="Pitluck S."/>
            <person name="Peters L."/>
            <person name="Kyrpides N."/>
            <person name="Mavromatis K."/>
            <person name="Ivanova N."/>
            <person name="Mikhailova N."/>
            <person name="Chertkov O."/>
            <person name="Detter J.C."/>
            <person name="Tapia R."/>
            <person name="Han C."/>
            <person name="Land M."/>
            <person name="Hauser L."/>
            <person name="Markowitz V."/>
            <person name="Cheng J.-F."/>
            <person name="Hugenholtz P."/>
            <person name="Woyke T."/>
            <person name="Wu D."/>
            <person name="Spring S."/>
            <person name="Brambilla E."/>
            <person name="Klenk H.-P."/>
            <person name="Eisen J.A."/>
        </authorList>
    </citation>
    <scope>NUCLEOTIDE SEQUENCE [LARGE SCALE GENOMIC DNA]</scope>
    <source>
        <strain evidence="5 6">DSM 13497</strain>
    </source>
</reference>
<evidence type="ECO:0000256" key="3">
    <source>
        <dbReference type="ARBA" id="ARBA00023027"/>
    </source>
</evidence>
<dbReference type="PANTHER" id="PTHR30004">
    <property type="entry name" value="4-HYDROXYTHREONINE-4-PHOSPHATE DEHYDROGENASE"/>
    <property type="match status" value="1"/>
</dbReference>
<evidence type="ECO:0000313" key="7">
    <source>
        <dbReference type="Proteomes" id="UP000183868"/>
    </source>
</evidence>
<evidence type="ECO:0000313" key="6">
    <source>
        <dbReference type="Proteomes" id="UP000004671"/>
    </source>
</evidence>
<dbReference type="InterPro" id="IPR005255">
    <property type="entry name" value="PdxA_fam"/>
</dbReference>
<organism evidence="5 6">
    <name type="scientific">Caldithrix abyssi DSM 13497</name>
    <dbReference type="NCBI Taxonomy" id="880073"/>
    <lineage>
        <taxon>Bacteria</taxon>
        <taxon>Pseudomonadati</taxon>
        <taxon>Calditrichota</taxon>
        <taxon>Calditrichia</taxon>
        <taxon>Calditrichales</taxon>
        <taxon>Calditrichaceae</taxon>
        <taxon>Caldithrix</taxon>
    </lineage>
</organism>
<dbReference type="KEGG" id="caby:Cabys_2548"/>
<name>H1XYD5_CALAY</name>
<dbReference type="Proteomes" id="UP000183868">
    <property type="component" value="Chromosome"/>
</dbReference>
<dbReference type="PANTHER" id="PTHR30004:SF6">
    <property type="entry name" value="D-THREONATE 4-PHOSPHATE DEHYDROGENASE"/>
    <property type="match status" value="1"/>
</dbReference>
<keyword evidence="6" id="KW-1185">Reference proteome</keyword>
<reference evidence="4 7" key="2">
    <citation type="submission" date="2016-11" db="EMBL/GenBank/DDBJ databases">
        <title>Genomic analysis of Caldithrix abyssi and proposal of a novel bacterial phylum Caldithrichaeota.</title>
        <authorList>
            <person name="Kublanov I."/>
            <person name="Sigalova O."/>
            <person name="Gavrilov S."/>
            <person name="Lebedinsky A."/>
            <person name="Ivanova N."/>
            <person name="Daum C."/>
            <person name="Reddy T."/>
            <person name="Klenk H.P."/>
            <person name="Goker M."/>
            <person name="Reva O."/>
            <person name="Miroshnichenko M."/>
            <person name="Kyprides N."/>
            <person name="Woyke T."/>
            <person name="Gelfand M."/>
        </authorList>
    </citation>
    <scope>NUCLEOTIDE SEQUENCE [LARGE SCALE GENOMIC DNA]</scope>
    <source>
        <strain evidence="4 7">LF13</strain>
    </source>
</reference>
<evidence type="ECO:0000313" key="4">
    <source>
        <dbReference type="EMBL" id="APF19297.1"/>
    </source>
</evidence>
<dbReference type="PaxDb" id="880073-Calab_3604"/>
<dbReference type="HOGENOM" id="CLU_040168_0_1_0"/>
<dbReference type="GO" id="GO:0046872">
    <property type="term" value="F:metal ion binding"/>
    <property type="evidence" value="ECO:0007669"/>
    <property type="project" value="UniProtKB-KW"/>
</dbReference>
<keyword evidence="1" id="KW-0479">Metal-binding</keyword>
<dbReference type="Gene3D" id="3.40.718.10">
    <property type="entry name" value="Isopropylmalate Dehydrogenase"/>
    <property type="match status" value="1"/>
</dbReference>
<dbReference type="FunCoup" id="H1XYD5">
    <property type="interactions" value="280"/>
</dbReference>